<sequence length="196" mass="21500">MWGLRVTSSAISPALLRSHGLIGRRRSNEERNRRYRIVECCRPIPCGCSDVHIIVIASDVRSCSACRRAVRTRHACVGDVTSCSARSRHSGRSRPSTPGRDKRQIVSISINVHAMGKAKKNCSKHLSAILKSLEFVEIETICRLSPPAGSDAAHGVSVRGPGLGERYTLRRPAEALPAFAHTDADPRPSLFPDRRT</sequence>
<evidence type="ECO:0000313" key="1">
    <source>
        <dbReference type="EMBL" id="GBP14064.1"/>
    </source>
</evidence>
<dbReference type="Proteomes" id="UP000299102">
    <property type="component" value="Unassembled WGS sequence"/>
</dbReference>
<evidence type="ECO:0000313" key="2">
    <source>
        <dbReference type="Proteomes" id="UP000299102"/>
    </source>
</evidence>
<dbReference type="EMBL" id="BGZK01000061">
    <property type="protein sequence ID" value="GBP14064.1"/>
    <property type="molecule type" value="Genomic_DNA"/>
</dbReference>
<keyword evidence="2" id="KW-1185">Reference proteome</keyword>
<comment type="caution">
    <text evidence="1">The sequence shown here is derived from an EMBL/GenBank/DDBJ whole genome shotgun (WGS) entry which is preliminary data.</text>
</comment>
<protein>
    <submittedName>
        <fullName evidence="1">Uncharacterized protein</fullName>
    </submittedName>
</protein>
<proteinExistence type="predicted"/>
<gene>
    <name evidence="1" type="ORF">EVAR_102743_1</name>
</gene>
<accession>A0A4C1TJ03</accession>
<name>A0A4C1TJ03_EUMVA</name>
<dbReference type="AlphaFoldDB" id="A0A4C1TJ03"/>
<organism evidence="1 2">
    <name type="scientific">Eumeta variegata</name>
    <name type="common">Bagworm moth</name>
    <name type="synonym">Eumeta japonica</name>
    <dbReference type="NCBI Taxonomy" id="151549"/>
    <lineage>
        <taxon>Eukaryota</taxon>
        <taxon>Metazoa</taxon>
        <taxon>Ecdysozoa</taxon>
        <taxon>Arthropoda</taxon>
        <taxon>Hexapoda</taxon>
        <taxon>Insecta</taxon>
        <taxon>Pterygota</taxon>
        <taxon>Neoptera</taxon>
        <taxon>Endopterygota</taxon>
        <taxon>Lepidoptera</taxon>
        <taxon>Glossata</taxon>
        <taxon>Ditrysia</taxon>
        <taxon>Tineoidea</taxon>
        <taxon>Psychidae</taxon>
        <taxon>Oiketicinae</taxon>
        <taxon>Eumeta</taxon>
    </lineage>
</organism>
<reference evidence="1 2" key="1">
    <citation type="journal article" date="2019" name="Commun. Biol.">
        <title>The bagworm genome reveals a unique fibroin gene that provides high tensile strength.</title>
        <authorList>
            <person name="Kono N."/>
            <person name="Nakamura H."/>
            <person name="Ohtoshi R."/>
            <person name="Tomita M."/>
            <person name="Numata K."/>
            <person name="Arakawa K."/>
        </authorList>
    </citation>
    <scope>NUCLEOTIDE SEQUENCE [LARGE SCALE GENOMIC DNA]</scope>
</reference>